<gene>
    <name evidence="1" type="ORF">CQ394_11590</name>
</gene>
<dbReference type="InterPro" id="IPR023198">
    <property type="entry name" value="PGP-like_dom2"/>
</dbReference>
<dbReference type="Pfam" id="PF00702">
    <property type="entry name" value="Hydrolase"/>
    <property type="match status" value="1"/>
</dbReference>
<dbReference type="STRING" id="137838.GCA_001458595_03809"/>
<dbReference type="OrthoDB" id="9797415at2"/>
<comment type="caution">
    <text evidence="1">The sequence shown here is derived from an EMBL/GenBank/DDBJ whole genome shotgun (WGS) entry which is preliminary data.</text>
</comment>
<reference evidence="1 2" key="1">
    <citation type="submission" date="2017-10" db="EMBL/GenBank/DDBJ databases">
        <title>Effective Description of Clostridium neonatale sp. nov. linked to necrotizing enterocolitis in neonates and a clarification of species assignable to the genus Clostridium (Prazmowski 1880) emend. Lawson and Rainey 2016.</title>
        <authorList>
            <person name="Bernard K."/>
            <person name="Burdz T."/>
            <person name="Wiebe D."/>
            <person name="Balcewich B."/>
            <person name="Alfa M."/>
            <person name="Bernier A.-M."/>
        </authorList>
    </citation>
    <scope>NUCLEOTIDE SEQUENCE [LARGE SCALE GENOMIC DNA]</scope>
    <source>
        <strain evidence="1 2">LCDC99A005</strain>
    </source>
</reference>
<protein>
    <submittedName>
        <fullName evidence="1">HAD family phosphatase</fullName>
    </submittedName>
</protein>
<sequence>MIKNIIFDLGNVLLNFEAKKYLGSKIPLEKIEIIYKGIFQSEEWISLDRGTITEEEAKANIIDRNIEYKEYINMAFENWYDMLTPIEKNIRILEALKEKKYKIYYLSNFHDLAFKYVTQKYDFFKKFDGGVVSYEEKILKPECEIYERIIKKYNLNPKECIFIDDTKINVDGATESGLYGIHLKDIDTLEENLKKYEIEL</sequence>
<proteinExistence type="predicted"/>
<dbReference type="SFLD" id="SFLDS00003">
    <property type="entry name" value="Haloacid_Dehalogenase"/>
    <property type="match status" value="1"/>
</dbReference>
<dbReference type="Gene3D" id="3.40.50.1000">
    <property type="entry name" value="HAD superfamily/HAD-like"/>
    <property type="match status" value="1"/>
</dbReference>
<name>A0A2A7MKF8_9CLOT</name>
<dbReference type="InterPro" id="IPR023214">
    <property type="entry name" value="HAD_sf"/>
</dbReference>
<dbReference type="AlphaFoldDB" id="A0A2A7MKF8"/>
<dbReference type="CDD" id="cd02603">
    <property type="entry name" value="HAD_sEH-N_like"/>
    <property type="match status" value="1"/>
</dbReference>
<dbReference type="PANTHER" id="PTHR43611">
    <property type="entry name" value="ALPHA-D-GLUCOSE 1-PHOSPHATE PHOSPHATASE"/>
    <property type="match status" value="1"/>
</dbReference>
<keyword evidence="2" id="KW-1185">Reference proteome</keyword>
<dbReference type="InterPro" id="IPR006439">
    <property type="entry name" value="HAD-SF_hydro_IA"/>
</dbReference>
<evidence type="ECO:0000313" key="1">
    <source>
        <dbReference type="EMBL" id="PEG32302.1"/>
    </source>
</evidence>
<dbReference type="Gene3D" id="1.10.150.240">
    <property type="entry name" value="Putative phosphatase, domain 2"/>
    <property type="match status" value="1"/>
</dbReference>
<dbReference type="SFLD" id="SFLDG01129">
    <property type="entry name" value="C1.5:_HAD__Beta-PGM__Phosphata"/>
    <property type="match status" value="1"/>
</dbReference>
<dbReference type="NCBIfam" id="TIGR01509">
    <property type="entry name" value="HAD-SF-IA-v3"/>
    <property type="match status" value="1"/>
</dbReference>
<dbReference type="InterPro" id="IPR036412">
    <property type="entry name" value="HAD-like_sf"/>
</dbReference>
<evidence type="ECO:0000313" key="2">
    <source>
        <dbReference type="Proteomes" id="UP000220840"/>
    </source>
</evidence>
<dbReference type="RefSeq" id="WP_058296448.1">
    <property type="nucleotide sequence ID" value="NZ_CAKJVF010000042.1"/>
</dbReference>
<accession>A0A2A7MKF8</accession>
<organism evidence="1 2">
    <name type="scientific">Clostridium neonatale</name>
    <dbReference type="NCBI Taxonomy" id="137838"/>
    <lineage>
        <taxon>Bacteria</taxon>
        <taxon>Bacillati</taxon>
        <taxon>Bacillota</taxon>
        <taxon>Clostridia</taxon>
        <taxon>Eubacteriales</taxon>
        <taxon>Clostridiaceae</taxon>
        <taxon>Clostridium</taxon>
    </lineage>
</organism>
<dbReference type="EMBL" id="PDCJ01000001">
    <property type="protein sequence ID" value="PEG32302.1"/>
    <property type="molecule type" value="Genomic_DNA"/>
</dbReference>
<dbReference type="SUPFAM" id="SSF56784">
    <property type="entry name" value="HAD-like"/>
    <property type="match status" value="1"/>
</dbReference>
<dbReference type="PANTHER" id="PTHR43611:SF3">
    <property type="entry name" value="FLAVIN MONONUCLEOTIDE HYDROLASE 1, CHLOROPLATIC"/>
    <property type="match status" value="1"/>
</dbReference>
<dbReference type="Proteomes" id="UP000220840">
    <property type="component" value="Unassembled WGS sequence"/>
</dbReference>